<keyword evidence="10" id="KW-0902">Two-component regulatory system</keyword>
<evidence type="ECO:0000256" key="7">
    <source>
        <dbReference type="ARBA" id="ARBA00022741"/>
    </source>
</evidence>
<evidence type="ECO:0000256" key="8">
    <source>
        <dbReference type="ARBA" id="ARBA00022840"/>
    </source>
</evidence>
<dbReference type="SUPFAM" id="SSF47226">
    <property type="entry name" value="Histidine-containing phosphotransfer domain, HPT domain"/>
    <property type="match status" value="1"/>
</dbReference>
<evidence type="ECO:0000313" key="18">
    <source>
        <dbReference type="Proteomes" id="UP000184123"/>
    </source>
</evidence>
<evidence type="ECO:0000313" key="16">
    <source>
        <dbReference type="EMBL" id="GEN25085.1"/>
    </source>
</evidence>
<dbReference type="FunFam" id="3.30.565.10:FF:000010">
    <property type="entry name" value="Sensor histidine kinase RcsC"/>
    <property type="match status" value="1"/>
</dbReference>
<dbReference type="CDD" id="cd16922">
    <property type="entry name" value="HATPase_EvgS-ArcB-TorS-like"/>
    <property type="match status" value="1"/>
</dbReference>
<dbReference type="Gene3D" id="1.10.287.130">
    <property type="match status" value="1"/>
</dbReference>
<dbReference type="PANTHER" id="PTHR45339:SF1">
    <property type="entry name" value="HYBRID SIGNAL TRANSDUCTION HISTIDINE KINASE J"/>
    <property type="match status" value="1"/>
</dbReference>
<dbReference type="SUPFAM" id="SSF47384">
    <property type="entry name" value="Homodimeric domain of signal transducing histidine kinase"/>
    <property type="match status" value="1"/>
</dbReference>
<dbReference type="InterPro" id="IPR036097">
    <property type="entry name" value="HisK_dim/P_sf"/>
</dbReference>
<evidence type="ECO:0000256" key="10">
    <source>
        <dbReference type="ARBA" id="ARBA00023012"/>
    </source>
</evidence>
<dbReference type="PROSITE" id="PS50109">
    <property type="entry name" value="HIS_KIN"/>
    <property type="match status" value="1"/>
</dbReference>
<dbReference type="SUPFAM" id="SSF55874">
    <property type="entry name" value="ATPase domain of HSP90 chaperone/DNA topoisomerase II/histidine kinase"/>
    <property type="match status" value="1"/>
</dbReference>
<keyword evidence="8" id="KW-0067">ATP-binding</keyword>
<feature type="domain" description="Response regulatory" evidence="15">
    <location>
        <begin position="482"/>
        <end position="606"/>
    </location>
</feature>
<keyword evidence="7" id="KW-0547">Nucleotide-binding</keyword>
<dbReference type="Pfam" id="PF00512">
    <property type="entry name" value="HisKA"/>
    <property type="match status" value="1"/>
</dbReference>
<sequence length="792" mass="88362">MSRLTRGQNMYSLPFRSRISAIATLLFFVAALVAGGLTYDRQQELHQRVLDTVTWGLYQLDRSVSDLRVWVTDGDVEQSLLDYEILYGRAAMLDEGQTRRFLEESEGNLDWSREVGSEVQALEPIIMSIATGDQTLEGETQRALIAALDRLQVTTRSMLLKHNEYVAQLRSRDTRELMRLYVVVLLCIVLIMVAGTILVMALIREGRAHTLKAELLEAQSRALRGAAQRAESANRAKTDFMAIMSHEMRTPLSGVMGMADLLKDEQLSEEGRQHIEGLEASAVGLRMVISDILDYTRIESGLLDIEKSPFSLKNLLDQLALGYRTQPDGRVQFLMRQAPSLPENVEGDRYRLRQVLMNLLNNAFKFTEQGFVMLRVCRAEASRISFVVYDTGCGIADQDLGLIFQPFIQRDTTLAWRHEGTGLGLAISRSLVKAMGGDLRVDSQPGSGSRFWFEIPLPVSNREEVVEPPSPGDGLALPDPHHVLVVEDNSLNRDLVAAMLSRLGQSCELVANGEQALDALAERDFDLVLMDLQMPVMDGLETARRWRQQEHQWLEEGRLAQPLPLVAVTANVLPHHRKVSFEAGMDDLISKPFTRRELRTILQRYPSRLYASLSTGLEQGEALRSQDITDPAEGGARVVTTAHNAAVGDSLVVQEDLLACHAGSEPVDDMAGKLDSEVLAESTVKELCSVMSPAALERMVLGYLARFPARLERMYAAIEVDDREALEQETEELRSASAVMGCRAVEQAAMELADQLAERDLQGLRARVKDIELQGARTGNAWRDLEVLRHHH</sequence>
<gene>
    <name evidence="16" type="ORF">HCU01_30340</name>
    <name evidence="17" type="ORF">SAMN05660971_01077</name>
</gene>
<keyword evidence="17" id="KW-0418">Kinase</keyword>
<evidence type="ECO:0000259" key="15">
    <source>
        <dbReference type="PROSITE" id="PS50110"/>
    </source>
</evidence>
<dbReference type="InterPro" id="IPR003661">
    <property type="entry name" value="HisK_dim/P_dom"/>
</dbReference>
<dbReference type="CDD" id="cd17546">
    <property type="entry name" value="REC_hyHK_CKI1_RcsC-like"/>
    <property type="match status" value="1"/>
</dbReference>
<feature type="domain" description="Histidine kinase" evidence="14">
    <location>
        <begin position="243"/>
        <end position="459"/>
    </location>
</feature>
<dbReference type="EC" id="2.7.13.3" evidence="3"/>
<dbReference type="Gene3D" id="3.40.50.2300">
    <property type="match status" value="1"/>
</dbReference>
<dbReference type="GO" id="GO:0005886">
    <property type="term" value="C:plasma membrane"/>
    <property type="evidence" value="ECO:0007669"/>
    <property type="project" value="UniProtKB-SubCell"/>
</dbReference>
<keyword evidence="11 13" id="KW-0472">Membrane</keyword>
<evidence type="ECO:0000259" key="14">
    <source>
        <dbReference type="PROSITE" id="PS50109"/>
    </source>
</evidence>
<dbReference type="Pfam" id="PF00072">
    <property type="entry name" value="Response_reg"/>
    <property type="match status" value="1"/>
</dbReference>
<keyword evidence="5 12" id="KW-0597">Phosphoprotein</keyword>
<dbReference type="InterPro" id="IPR001789">
    <property type="entry name" value="Sig_transdc_resp-reg_receiver"/>
</dbReference>
<keyword evidence="17" id="KW-0808">Transferase</keyword>
<dbReference type="GO" id="GO:0005524">
    <property type="term" value="F:ATP binding"/>
    <property type="evidence" value="ECO:0007669"/>
    <property type="project" value="UniProtKB-KW"/>
</dbReference>
<comment type="subcellular location">
    <subcellularLocation>
        <location evidence="2">Cell membrane</location>
        <topology evidence="2">Multi-pass membrane protein</topology>
    </subcellularLocation>
</comment>
<dbReference type="PROSITE" id="PS50110">
    <property type="entry name" value="RESPONSE_REGULATORY"/>
    <property type="match status" value="1"/>
</dbReference>
<evidence type="ECO:0000256" key="13">
    <source>
        <dbReference type="SAM" id="Phobius"/>
    </source>
</evidence>
<dbReference type="Gene3D" id="1.20.120.160">
    <property type="entry name" value="HPT domain"/>
    <property type="match status" value="1"/>
</dbReference>
<keyword evidence="9 13" id="KW-1133">Transmembrane helix</keyword>
<accession>A0A1M7CFV9</accession>
<dbReference type="STRING" id="44933.SAMN05660971_01077"/>
<proteinExistence type="predicted"/>
<evidence type="ECO:0000313" key="19">
    <source>
        <dbReference type="Proteomes" id="UP000321726"/>
    </source>
</evidence>
<evidence type="ECO:0000313" key="17">
    <source>
        <dbReference type="EMBL" id="SHL66095.1"/>
    </source>
</evidence>
<dbReference type="SMART" id="SM00388">
    <property type="entry name" value="HisKA"/>
    <property type="match status" value="1"/>
</dbReference>
<keyword evidence="4" id="KW-1003">Cell membrane</keyword>
<evidence type="ECO:0000256" key="4">
    <source>
        <dbReference type="ARBA" id="ARBA00022475"/>
    </source>
</evidence>
<dbReference type="PRINTS" id="PR00344">
    <property type="entry name" value="BCTRLSENSOR"/>
</dbReference>
<keyword evidence="19" id="KW-1185">Reference proteome</keyword>
<dbReference type="Proteomes" id="UP000321726">
    <property type="component" value="Unassembled WGS sequence"/>
</dbReference>
<keyword evidence="6 13" id="KW-0812">Transmembrane</keyword>
<organism evidence="17 18">
    <name type="scientific">Halomonas cupida</name>
    <dbReference type="NCBI Taxonomy" id="44933"/>
    <lineage>
        <taxon>Bacteria</taxon>
        <taxon>Pseudomonadati</taxon>
        <taxon>Pseudomonadota</taxon>
        <taxon>Gammaproteobacteria</taxon>
        <taxon>Oceanospirillales</taxon>
        <taxon>Halomonadaceae</taxon>
        <taxon>Halomonas</taxon>
    </lineage>
</organism>
<dbReference type="SMART" id="SM00448">
    <property type="entry name" value="REC"/>
    <property type="match status" value="1"/>
</dbReference>
<feature type="modified residue" description="4-aspartylphosphate" evidence="12">
    <location>
        <position position="531"/>
    </location>
</feature>
<evidence type="ECO:0000256" key="3">
    <source>
        <dbReference type="ARBA" id="ARBA00012438"/>
    </source>
</evidence>
<dbReference type="GO" id="GO:0000155">
    <property type="term" value="F:phosphorelay sensor kinase activity"/>
    <property type="evidence" value="ECO:0007669"/>
    <property type="project" value="InterPro"/>
</dbReference>
<dbReference type="CDD" id="cd00082">
    <property type="entry name" value="HisKA"/>
    <property type="match status" value="1"/>
</dbReference>
<evidence type="ECO:0000256" key="6">
    <source>
        <dbReference type="ARBA" id="ARBA00022692"/>
    </source>
</evidence>
<evidence type="ECO:0000256" key="12">
    <source>
        <dbReference type="PROSITE-ProRule" id="PRU00169"/>
    </source>
</evidence>
<evidence type="ECO:0000256" key="11">
    <source>
        <dbReference type="ARBA" id="ARBA00023136"/>
    </source>
</evidence>
<evidence type="ECO:0000256" key="5">
    <source>
        <dbReference type="ARBA" id="ARBA00022553"/>
    </source>
</evidence>
<dbReference type="Proteomes" id="UP000184123">
    <property type="component" value="Unassembled WGS sequence"/>
</dbReference>
<dbReference type="EMBL" id="BJXU01000125">
    <property type="protein sequence ID" value="GEN25085.1"/>
    <property type="molecule type" value="Genomic_DNA"/>
</dbReference>
<reference evidence="16 19" key="2">
    <citation type="submission" date="2019-07" db="EMBL/GenBank/DDBJ databases">
        <title>Whole genome shotgun sequence of Halomonas cupida NBRC 102219.</title>
        <authorList>
            <person name="Hosoyama A."/>
            <person name="Uohara A."/>
            <person name="Ohji S."/>
            <person name="Ichikawa N."/>
        </authorList>
    </citation>
    <scope>NUCLEOTIDE SEQUENCE [LARGE SCALE GENOMIC DNA]</scope>
    <source>
        <strain evidence="16 19">NBRC 102219</strain>
    </source>
</reference>
<dbReference type="InterPro" id="IPR011006">
    <property type="entry name" value="CheY-like_superfamily"/>
</dbReference>
<dbReference type="InterPro" id="IPR003594">
    <property type="entry name" value="HATPase_dom"/>
</dbReference>
<comment type="catalytic activity">
    <reaction evidence="1">
        <text>ATP + protein L-histidine = ADP + protein N-phospho-L-histidine.</text>
        <dbReference type="EC" id="2.7.13.3"/>
    </reaction>
</comment>
<evidence type="ECO:0000256" key="9">
    <source>
        <dbReference type="ARBA" id="ARBA00022989"/>
    </source>
</evidence>
<name>A0A1M7CFV9_9GAMM</name>
<evidence type="ECO:0000256" key="2">
    <source>
        <dbReference type="ARBA" id="ARBA00004651"/>
    </source>
</evidence>
<reference evidence="17 18" key="1">
    <citation type="submission" date="2016-11" db="EMBL/GenBank/DDBJ databases">
        <authorList>
            <person name="Jaros S."/>
            <person name="Januszkiewicz K."/>
            <person name="Wedrychowicz H."/>
        </authorList>
    </citation>
    <scope>NUCLEOTIDE SEQUENCE [LARGE SCALE GENOMIC DNA]</scope>
    <source>
        <strain evidence="17 18">DSM 4740</strain>
    </source>
</reference>
<dbReference type="InterPro" id="IPR005467">
    <property type="entry name" value="His_kinase_dom"/>
</dbReference>
<dbReference type="PANTHER" id="PTHR45339">
    <property type="entry name" value="HYBRID SIGNAL TRANSDUCTION HISTIDINE KINASE J"/>
    <property type="match status" value="1"/>
</dbReference>
<dbReference type="EMBL" id="FRCA01000002">
    <property type="protein sequence ID" value="SHL66095.1"/>
    <property type="molecule type" value="Genomic_DNA"/>
</dbReference>
<dbReference type="SMART" id="SM00387">
    <property type="entry name" value="HATPase_c"/>
    <property type="match status" value="1"/>
</dbReference>
<dbReference type="AlphaFoldDB" id="A0A1M7CFV9"/>
<evidence type="ECO:0000256" key="1">
    <source>
        <dbReference type="ARBA" id="ARBA00000085"/>
    </source>
</evidence>
<feature type="transmembrane region" description="Helical" evidence="13">
    <location>
        <begin position="180"/>
        <end position="203"/>
    </location>
</feature>
<dbReference type="InterPro" id="IPR036890">
    <property type="entry name" value="HATPase_C_sf"/>
</dbReference>
<dbReference type="InterPro" id="IPR036641">
    <property type="entry name" value="HPT_dom_sf"/>
</dbReference>
<dbReference type="SUPFAM" id="SSF52172">
    <property type="entry name" value="CheY-like"/>
    <property type="match status" value="1"/>
</dbReference>
<dbReference type="Pfam" id="PF02518">
    <property type="entry name" value="HATPase_c"/>
    <property type="match status" value="1"/>
</dbReference>
<dbReference type="InterPro" id="IPR004358">
    <property type="entry name" value="Sig_transdc_His_kin-like_C"/>
</dbReference>
<protein>
    <recommendedName>
        <fullName evidence="3">histidine kinase</fullName>
        <ecNumber evidence="3">2.7.13.3</ecNumber>
    </recommendedName>
</protein>
<dbReference type="Gene3D" id="3.30.565.10">
    <property type="entry name" value="Histidine kinase-like ATPase, C-terminal domain"/>
    <property type="match status" value="1"/>
</dbReference>
<feature type="transmembrane region" description="Helical" evidence="13">
    <location>
        <begin position="20"/>
        <end position="39"/>
    </location>
</feature>